<organism evidence="2 3">
    <name type="scientific">Legionella beliardensis</name>
    <dbReference type="NCBI Taxonomy" id="91822"/>
    <lineage>
        <taxon>Bacteria</taxon>
        <taxon>Pseudomonadati</taxon>
        <taxon>Pseudomonadota</taxon>
        <taxon>Gammaproteobacteria</taxon>
        <taxon>Legionellales</taxon>
        <taxon>Legionellaceae</taxon>
        <taxon>Legionella</taxon>
    </lineage>
</organism>
<keyword evidence="3" id="KW-1185">Reference proteome</keyword>
<accession>A0A378I1H6</accession>
<dbReference type="OrthoDB" id="5574397at2"/>
<feature type="transmembrane region" description="Helical" evidence="1">
    <location>
        <begin position="6"/>
        <end position="24"/>
    </location>
</feature>
<evidence type="ECO:0000313" key="2">
    <source>
        <dbReference type="EMBL" id="STX28999.1"/>
    </source>
</evidence>
<dbReference type="RefSeq" id="WP_115302703.1">
    <property type="nucleotide sequence ID" value="NZ_CAAAHO010000004.1"/>
</dbReference>
<dbReference type="Proteomes" id="UP000254968">
    <property type="component" value="Unassembled WGS sequence"/>
</dbReference>
<protein>
    <recommendedName>
        <fullName evidence="4">Transmembrane protein</fullName>
    </recommendedName>
</protein>
<name>A0A378I1H6_9GAMM</name>
<dbReference type="AlphaFoldDB" id="A0A378I1H6"/>
<feature type="transmembrane region" description="Helical" evidence="1">
    <location>
        <begin position="33"/>
        <end position="53"/>
    </location>
</feature>
<keyword evidence="1" id="KW-0812">Transmembrane</keyword>
<sequence>MLILATIVFAIAAALGIYLINYIFQDKNTPKGIVMIHGAFAALGIVLLILYFFSSQSSPVVSLILFILAALGGFYMVWRDVTLKPVPKFFVVGHGLIAVIAFICLIVFQFTAS</sequence>
<evidence type="ECO:0000256" key="1">
    <source>
        <dbReference type="SAM" id="Phobius"/>
    </source>
</evidence>
<feature type="transmembrane region" description="Helical" evidence="1">
    <location>
        <begin position="89"/>
        <end position="110"/>
    </location>
</feature>
<dbReference type="EMBL" id="UGNV01000001">
    <property type="protein sequence ID" value="STX28999.1"/>
    <property type="molecule type" value="Genomic_DNA"/>
</dbReference>
<feature type="transmembrane region" description="Helical" evidence="1">
    <location>
        <begin position="59"/>
        <end position="77"/>
    </location>
</feature>
<gene>
    <name evidence="2" type="ORF">NCTC13315_01533</name>
</gene>
<proteinExistence type="predicted"/>
<evidence type="ECO:0008006" key="4">
    <source>
        <dbReference type="Google" id="ProtNLM"/>
    </source>
</evidence>
<reference evidence="2 3" key="1">
    <citation type="submission" date="2018-06" db="EMBL/GenBank/DDBJ databases">
        <authorList>
            <consortium name="Pathogen Informatics"/>
            <person name="Doyle S."/>
        </authorList>
    </citation>
    <scope>NUCLEOTIDE SEQUENCE [LARGE SCALE GENOMIC DNA]</scope>
    <source>
        <strain evidence="2 3">NCTC13315</strain>
    </source>
</reference>
<keyword evidence="1" id="KW-1133">Transmembrane helix</keyword>
<keyword evidence="1" id="KW-0472">Membrane</keyword>
<evidence type="ECO:0000313" key="3">
    <source>
        <dbReference type="Proteomes" id="UP000254968"/>
    </source>
</evidence>